<gene>
    <name evidence="1" type="ORF">Goari_004150</name>
</gene>
<organism evidence="1 2">
    <name type="scientific">Gossypium aridum</name>
    <name type="common">American cotton</name>
    <name type="synonym">Erioxylum aridum</name>
    <dbReference type="NCBI Taxonomy" id="34290"/>
    <lineage>
        <taxon>Eukaryota</taxon>
        <taxon>Viridiplantae</taxon>
        <taxon>Streptophyta</taxon>
        <taxon>Embryophyta</taxon>
        <taxon>Tracheophyta</taxon>
        <taxon>Spermatophyta</taxon>
        <taxon>Magnoliopsida</taxon>
        <taxon>eudicotyledons</taxon>
        <taxon>Gunneridae</taxon>
        <taxon>Pentapetalae</taxon>
        <taxon>rosids</taxon>
        <taxon>malvids</taxon>
        <taxon>Malvales</taxon>
        <taxon>Malvaceae</taxon>
        <taxon>Malvoideae</taxon>
        <taxon>Gossypium</taxon>
    </lineage>
</organism>
<accession>A0A7J8Y313</accession>
<dbReference type="AlphaFoldDB" id="A0A7J8Y313"/>
<proteinExistence type="predicted"/>
<sequence length="33" mass="3764">MEQLIIHEEPPASVRSLLNNDNHCASYHLFEGV</sequence>
<dbReference type="Proteomes" id="UP000593577">
    <property type="component" value="Unassembled WGS sequence"/>
</dbReference>
<reference evidence="1 2" key="1">
    <citation type="journal article" date="2019" name="Genome Biol. Evol.">
        <title>Insights into the evolution of the New World diploid cottons (Gossypium, subgenus Houzingenia) based on genome sequencing.</title>
        <authorList>
            <person name="Grover C.E."/>
            <person name="Arick M.A. 2nd"/>
            <person name="Thrash A."/>
            <person name="Conover J.L."/>
            <person name="Sanders W.S."/>
            <person name="Peterson D.G."/>
            <person name="Frelichowski J.E."/>
            <person name="Scheffler J.A."/>
            <person name="Scheffler B.E."/>
            <person name="Wendel J.F."/>
        </authorList>
    </citation>
    <scope>NUCLEOTIDE SEQUENCE [LARGE SCALE GENOMIC DNA]</scope>
    <source>
        <strain evidence="1">185</strain>
        <tissue evidence="1">Leaf</tissue>
    </source>
</reference>
<name>A0A7J8Y313_GOSAI</name>
<protein>
    <submittedName>
        <fullName evidence="1">Uncharacterized protein</fullName>
    </submittedName>
</protein>
<comment type="caution">
    <text evidence="1">The sequence shown here is derived from an EMBL/GenBank/DDBJ whole genome shotgun (WGS) entry which is preliminary data.</text>
</comment>
<dbReference type="EMBL" id="JABFAA010000010">
    <property type="protein sequence ID" value="MBA0693802.1"/>
    <property type="molecule type" value="Genomic_DNA"/>
</dbReference>
<keyword evidence="2" id="KW-1185">Reference proteome</keyword>
<evidence type="ECO:0000313" key="1">
    <source>
        <dbReference type="EMBL" id="MBA0693802.1"/>
    </source>
</evidence>
<evidence type="ECO:0000313" key="2">
    <source>
        <dbReference type="Proteomes" id="UP000593577"/>
    </source>
</evidence>